<evidence type="ECO:0000313" key="1">
    <source>
        <dbReference type="Proteomes" id="UP000887574"/>
    </source>
</evidence>
<dbReference type="WBParaSite" id="jg6922">
    <property type="protein sequence ID" value="jg6922"/>
    <property type="gene ID" value="jg6922"/>
</dbReference>
<reference evidence="2" key="1">
    <citation type="submission" date="2022-11" db="UniProtKB">
        <authorList>
            <consortium name="WormBaseParasite"/>
        </authorList>
    </citation>
    <scope>IDENTIFICATION</scope>
</reference>
<organism evidence="1 2">
    <name type="scientific">Ditylenchus dipsaci</name>
    <dbReference type="NCBI Taxonomy" id="166011"/>
    <lineage>
        <taxon>Eukaryota</taxon>
        <taxon>Metazoa</taxon>
        <taxon>Ecdysozoa</taxon>
        <taxon>Nematoda</taxon>
        <taxon>Chromadorea</taxon>
        <taxon>Rhabditida</taxon>
        <taxon>Tylenchina</taxon>
        <taxon>Tylenchomorpha</taxon>
        <taxon>Sphaerularioidea</taxon>
        <taxon>Anguinidae</taxon>
        <taxon>Anguininae</taxon>
        <taxon>Ditylenchus</taxon>
    </lineage>
</organism>
<sequence length="125" mass="13345">MVGATHPEAAYAGFVSQFLMLPLSLMSQQASQSHADSIPSLMLGINPSQLSAPSSLSSSSKSRLSLLSARYEHDPEYIISDNKSLSGEYFPGYSDLQVSSISNTSVDVVRMVSSAASSRALSLRR</sequence>
<dbReference type="Proteomes" id="UP000887574">
    <property type="component" value="Unplaced"/>
</dbReference>
<name>A0A915EKL1_9BILA</name>
<keyword evidence="1" id="KW-1185">Reference proteome</keyword>
<proteinExistence type="predicted"/>
<dbReference type="AlphaFoldDB" id="A0A915EKL1"/>
<accession>A0A915EKL1</accession>
<evidence type="ECO:0000313" key="2">
    <source>
        <dbReference type="WBParaSite" id="jg6922"/>
    </source>
</evidence>
<protein>
    <submittedName>
        <fullName evidence="2">Uncharacterized protein</fullName>
    </submittedName>
</protein>